<name>A0ABS6K027_9BACI</name>
<protein>
    <submittedName>
        <fullName evidence="2">GyrI-like domain-containing protein</fullName>
    </submittedName>
</protein>
<evidence type="ECO:0000259" key="1">
    <source>
        <dbReference type="Pfam" id="PF06445"/>
    </source>
</evidence>
<proteinExistence type="predicted"/>
<evidence type="ECO:0000313" key="3">
    <source>
        <dbReference type="Proteomes" id="UP000790580"/>
    </source>
</evidence>
<reference evidence="2 3" key="1">
    <citation type="submission" date="2021-06" db="EMBL/GenBank/DDBJ databases">
        <title>Bacillus sp. RD4P76, an endophyte from a halophyte.</title>
        <authorList>
            <person name="Sun J.-Q."/>
        </authorList>
    </citation>
    <scope>NUCLEOTIDE SEQUENCE [LARGE SCALE GENOMIC DNA]</scope>
    <source>
        <strain evidence="2 3">JCM 17098</strain>
    </source>
</reference>
<dbReference type="SUPFAM" id="SSF55136">
    <property type="entry name" value="Probable bacterial effector-binding domain"/>
    <property type="match status" value="1"/>
</dbReference>
<accession>A0ABS6K027</accession>
<dbReference type="Gene3D" id="3.20.80.10">
    <property type="entry name" value="Regulatory factor, effector binding domain"/>
    <property type="match status" value="1"/>
</dbReference>
<feature type="domain" description="GyrI-like small molecule binding" evidence="1">
    <location>
        <begin position="8"/>
        <end position="55"/>
    </location>
</feature>
<dbReference type="Pfam" id="PF06445">
    <property type="entry name" value="GyrI-like"/>
    <property type="match status" value="1"/>
</dbReference>
<dbReference type="InterPro" id="IPR011256">
    <property type="entry name" value="Reg_factor_effector_dom_sf"/>
</dbReference>
<comment type="caution">
    <text evidence="2">The sequence shown here is derived from an EMBL/GenBank/DDBJ whole genome shotgun (WGS) entry which is preliminary data.</text>
</comment>
<sequence length="59" mass="7100">MARIYSTSGIHELWKRIFGEWFPTSDYEPINAPELEMTYDRGNNMYEMEVWIPIKSKVK</sequence>
<dbReference type="InterPro" id="IPR029442">
    <property type="entry name" value="GyrI-like"/>
</dbReference>
<evidence type="ECO:0000313" key="2">
    <source>
        <dbReference type="EMBL" id="MBU9722817.1"/>
    </source>
</evidence>
<dbReference type="Proteomes" id="UP000790580">
    <property type="component" value="Unassembled WGS sequence"/>
</dbReference>
<keyword evidence="3" id="KW-1185">Reference proteome</keyword>
<dbReference type="EMBL" id="JAHQCR010000062">
    <property type="protein sequence ID" value="MBU9722817.1"/>
    <property type="molecule type" value="Genomic_DNA"/>
</dbReference>
<gene>
    <name evidence="2" type="ORF">KS407_15480</name>
</gene>
<organism evidence="2 3">
    <name type="scientific">Evansella alkalicola</name>
    <dbReference type="NCBI Taxonomy" id="745819"/>
    <lineage>
        <taxon>Bacteria</taxon>
        <taxon>Bacillati</taxon>
        <taxon>Bacillota</taxon>
        <taxon>Bacilli</taxon>
        <taxon>Bacillales</taxon>
        <taxon>Bacillaceae</taxon>
        <taxon>Evansella</taxon>
    </lineage>
</organism>